<protein>
    <submittedName>
        <fullName evidence="2">Porin family protein</fullName>
    </submittedName>
</protein>
<organism evidence="2 3">
    <name type="scientific">Agaribacillus aureus</name>
    <dbReference type="NCBI Taxonomy" id="3051825"/>
    <lineage>
        <taxon>Bacteria</taxon>
        <taxon>Pseudomonadati</taxon>
        <taxon>Bacteroidota</taxon>
        <taxon>Cytophagia</taxon>
        <taxon>Cytophagales</taxon>
        <taxon>Splendidivirgaceae</taxon>
        <taxon>Agaribacillus</taxon>
    </lineage>
</organism>
<evidence type="ECO:0000259" key="1">
    <source>
        <dbReference type="Pfam" id="PF13568"/>
    </source>
</evidence>
<comment type="caution">
    <text evidence="2">The sequence shown here is derived from an EMBL/GenBank/DDBJ whole genome shotgun (WGS) entry which is preliminary data.</text>
</comment>
<evidence type="ECO:0000313" key="2">
    <source>
        <dbReference type="EMBL" id="MDN5214630.1"/>
    </source>
</evidence>
<dbReference type="InterPro" id="IPR025665">
    <property type="entry name" value="Beta-barrel_OMP_2"/>
</dbReference>
<accession>A0ABT8LA42</accession>
<dbReference type="Proteomes" id="UP001172083">
    <property type="component" value="Unassembled WGS sequence"/>
</dbReference>
<sequence>MVKKIFFTLLILSVTLLSANGQKLKFGLKGGLNLAILGEDATGLEHRIGIHGGGFASVPVVAGFLLQPEIVYSQQGAQADFGDDELKYDYLNIPVMVKFMLNNHFNLQAGPQLGILLSAQQEVNRQDVDIKDTLKSSDFGVGFGLGYETADNVAIDVRYNLGISDTADDGDDNFSAPNRVIQVSLGIAF</sequence>
<name>A0ABT8LA42_9BACT</name>
<keyword evidence="3" id="KW-1185">Reference proteome</keyword>
<dbReference type="EMBL" id="JAUJEB010000005">
    <property type="protein sequence ID" value="MDN5214630.1"/>
    <property type="molecule type" value="Genomic_DNA"/>
</dbReference>
<reference evidence="2" key="1">
    <citation type="submission" date="2023-06" db="EMBL/GenBank/DDBJ databases">
        <title>Genomic of Agaribacillus aureum.</title>
        <authorList>
            <person name="Wang G."/>
        </authorList>
    </citation>
    <scope>NUCLEOTIDE SEQUENCE</scope>
    <source>
        <strain evidence="2">BMA12</strain>
    </source>
</reference>
<evidence type="ECO:0000313" key="3">
    <source>
        <dbReference type="Proteomes" id="UP001172083"/>
    </source>
</evidence>
<dbReference type="Pfam" id="PF13568">
    <property type="entry name" value="OMP_b-brl_2"/>
    <property type="match status" value="1"/>
</dbReference>
<gene>
    <name evidence="2" type="ORF">QQ020_21300</name>
</gene>
<proteinExistence type="predicted"/>
<dbReference type="RefSeq" id="WP_346759969.1">
    <property type="nucleotide sequence ID" value="NZ_JAUJEB010000005.1"/>
</dbReference>
<dbReference type="Gene3D" id="2.40.160.20">
    <property type="match status" value="1"/>
</dbReference>
<feature type="domain" description="Outer membrane protein beta-barrel" evidence="1">
    <location>
        <begin position="22"/>
        <end position="166"/>
    </location>
</feature>